<accession>A0A371ECD3</accession>
<dbReference type="EMBL" id="QJKJ01014783">
    <property type="protein sequence ID" value="RDX63644.1"/>
    <property type="molecule type" value="Genomic_DNA"/>
</dbReference>
<feature type="domain" description="Reverse transcriptase Ty1/copia-type" evidence="1">
    <location>
        <begin position="59"/>
        <end position="155"/>
    </location>
</feature>
<dbReference type="AlphaFoldDB" id="A0A371ECD3"/>
<organism evidence="2 3">
    <name type="scientific">Mucuna pruriens</name>
    <name type="common">Velvet bean</name>
    <name type="synonym">Dolichos pruriens</name>
    <dbReference type="NCBI Taxonomy" id="157652"/>
    <lineage>
        <taxon>Eukaryota</taxon>
        <taxon>Viridiplantae</taxon>
        <taxon>Streptophyta</taxon>
        <taxon>Embryophyta</taxon>
        <taxon>Tracheophyta</taxon>
        <taxon>Spermatophyta</taxon>
        <taxon>Magnoliopsida</taxon>
        <taxon>eudicotyledons</taxon>
        <taxon>Gunneridae</taxon>
        <taxon>Pentapetalae</taxon>
        <taxon>rosids</taxon>
        <taxon>fabids</taxon>
        <taxon>Fabales</taxon>
        <taxon>Fabaceae</taxon>
        <taxon>Papilionoideae</taxon>
        <taxon>50 kb inversion clade</taxon>
        <taxon>NPAAA clade</taxon>
        <taxon>indigoferoid/millettioid clade</taxon>
        <taxon>Phaseoleae</taxon>
        <taxon>Mucuna</taxon>
    </lineage>
</organism>
<keyword evidence="3" id="KW-1185">Reference proteome</keyword>
<sequence length="159" mass="18563">MAEDKVITLRPNELLNLVSSCRLDGHNYLQWAQYICTTLKGCKKLSHIEGKDPPRDDPKWIYIMKCKSNGTLERYKARLVAKGYTQTYGIDYEETFAPVAKMNTVRVIISLVAYFAWNLQQFDFKNAFLHGELEEVYMEIPPGFYSHNEKNKVMTRLKK</sequence>
<dbReference type="InterPro" id="IPR013103">
    <property type="entry name" value="RVT_2"/>
</dbReference>
<dbReference type="PANTHER" id="PTHR43383:SF2">
    <property type="entry name" value="AMIDOHYDROLASE 2 FAMILY PROTEIN"/>
    <property type="match status" value="1"/>
</dbReference>
<protein>
    <recommendedName>
        <fullName evidence="1">Reverse transcriptase Ty1/copia-type domain-containing protein</fullName>
    </recommendedName>
</protein>
<proteinExistence type="predicted"/>
<evidence type="ECO:0000313" key="2">
    <source>
        <dbReference type="EMBL" id="RDX63644.1"/>
    </source>
</evidence>
<dbReference type="Pfam" id="PF07727">
    <property type="entry name" value="RVT_2"/>
    <property type="match status" value="1"/>
</dbReference>
<feature type="non-terminal residue" evidence="2">
    <location>
        <position position="1"/>
    </location>
</feature>
<name>A0A371ECD3_MUCPR</name>
<dbReference type="Proteomes" id="UP000257109">
    <property type="component" value="Unassembled WGS sequence"/>
</dbReference>
<dbReference type="STRING" id="157652.A0A371ECD3"/>
<evidence type="ECO:0000259" key="1">
    <source>
        <dbReference type="Pfam" id="PF07727"/>
    </source>
</evidence>
<dbReference type="PANTHER" id="PTHR43383">
    <property type="entry name" value="NODULIN 6"/>
    <property type="match status" value="1"/>
</dbReference>
<evidence type="ECO:0000313" key="3">
    <source>
        <dbReference type="Proteomes" id="UP000257109"/>
    </source>
</evidence>
<dbReference type="OrthoDB" id="411615at2759"/>
<gene>
    <name evidence="2" type="ORF">CR513_57900</name>
</gene>
<reference evidence="2" key="1">
    <citation type="submission" date="2018-05" db="EMBL/GenBank/DDBJ databases">
        <title>Draft genome of Mucuna pruriens seed.</title>
        <authorList>
            <person name="Nnadi N.E."/>
            <person name="Vos R."/>
            <person name="Hasami M.H."/>
            <person name="Devisetty U.K."/>
            <person name="Aguiy J.C."/>
        </authorList>
    </citation>
    <scope>NUCLEOTIDE SEQUENCE [LARGE SCALE GENOMIC DNA]</scope>
    <source>
        <strain evidence="2">JCA_2017</strain>
    </source>
</reference>
<comment type="caution">
    <text evidence="2">The sequence shown here is derived from an EMBL/GenBank/DDBJ whole genome shotgun (WGS) entry which is preliminary data.</text>
</comment>